<sequence>MSTTWRVDTPTRKSPSAYLLRSSDSRPKFEEGTFIESKSVRYMIKARIGESHYGVVLAVQNELGHKLALKIEWRDPNDVEPKISTEITILRALRQNSFSPHFIDFIDRSSKPLFHMMFTSLVGPSLDKITGNKLLSYRCALKVMQQAHEAIKEVHKIGYIHRDLRPSCFCIGSHSQRNLIYLVNFGNSAIYQKGKKLREPRSVVPMKGHLKYASLSSHNCKEQSPRDDYEMLLYTIVDICNDLPWKSVQQPDEVRLFKESIRSAENRARFFDKLALKALGQLMDHLDTLSYFDPLDYQFISKIIDEAAIEVRS</sequence>
<evidence type="ECO:0000313" key="4">
    <source>
        <dbReference type="WBParaSite" id="ASIM_0001196901-mRNA-1"/>
    </source>
</evidence>
<dbReference type="PANTHER" id="PTHR11909">
    <property type="entry name" value="CASEIN KINASE-RELATED"/>
    <property type="match status" value="1"/>
</dbReference>
<dbReference type="WBParaSite" id="ASIM_0001196901-mRNA-1">
    <property type="protein sequence ID" value="ASIM_0001196901-mRNA-1"/>
    <property type="gene ID" value="ASIM_0001196901"/>
</dbReference>
<dbReference type="InterPro" id="IPR050235">
    <property type="entry name" value="CK1_Ser-Thr_kinase"/>
</dbReference>
<dbReference type="SUPFAM" id="SSF56112">
    <property type="entry name" value="Protein kinase-like (PK-like)"/>
    <property type="match status" value="1"/>
</dbReference>
<reference evidence="4" key="1">
    <citation type="submission" date="2016-04" db="UniProtKB">
        <authorList>
            <consortium name="WormBaseParasite"/>
        </authorList>
    </citation>
    <scope>IDENTIFICATION</scope>
</reference>
<dbReference type="Pfam" id="PF00069">
    <property type="entry name" value="Pkinase"/>
    <property type="match status" value="1"/>
</dbReference>
<dbReference type="PROSITE" id="PS50011">
    <property type="entry name" value="PROTEIN_KINASE_DOM"/>
    <property type="match status" value="1"/>
</dbReference>
<dbReference type="EMBL" id="UYRR01031069">
    <property type="protein sequence ID" value="VDK45063.1"/>
    <property type="molecule type" value="Genomic_DNA"/>
</dbReference>
<dbReference type="Gene3D" id="1.10.510.10">
    <property type="entry name" value="Transferase(Phosphotransferase) domain 1"/>
    <property type="match status" value="1"/>
</dbReference>
<evidence type="ECO:0000313" key="3">
    <source>
        <dbReference type="Proteomes" id="UP000267096"/>
    </source>
</evidence>
<dbReference type="SMART" id="SM00220">
    <property type="entry name" value="S_TKc"/>
    <property type="match status" value="1"/>
</dbReference>
<dbReference type="GO" id="GO:0004672">
    <property type="term" value="F:protein kinase activity"/>
    <property type="evidence" value="ECO:0007669"/>
    <property type="project" value="InterPro"/>
</dbReference>
<dbReference type="OrthoDB" id="5800476at2759"/>
<dbReference type="AlphaFoldDB" id="A0A158PNG8"/>
<proteinExistence type="predicted"/>
<keyword evidence="3" id="KW-1185">Reference proteome</keyword>
<dbReference type="Proteomes" id="UP000267096">
    <property type="component" value="Unassembled WGS sequence"/>
</dbReference>
<dbReference type="GO" id="GO:0005524">
    <property type="term" value="F:ATP binding"/>
    <property type="evidence" value="ECO:0007669"/>
    <property type="project" value="InterPro"/>
</dbReference>
<name>A0A158PNG8_ANISI</name>
<dbReference type="InterPro" id="IPR000719">
    <property type="entry name" value="Prot_kinase_dom"/>
</dbReference>
<reference evidence="2 3" key="2">
    <citation type="submission" date="2018-11" db="EMBL/GenBank/DDBJ databases">
        <authorList>
            <consortium name="Pathogen Informatics"/>
        </authorList>
    </citation>
    <scope>NUCLEOTIDE SEQUENCE [LARGE SCALE GENOMIC DNA]</scope>
</reference>
<dbReference type="InterPro" id="IPR011009">
    <property type="entry name" value="Kinase-like_dom_sf"/>
</dbReference>
<gene>
    <name evidence="2" type="ORF">ASIM_LOCUS11435</name>
</gene>
<accession>A0A158PNG8</accession>
<evidence type="ECO:0000259" key="1">
    <source>
        <dbReference type="PROSITE" id="PS50011"/>
    </source>
</evidence>
<feature type="domain" description="Protein kinase" evidence="1">
    <location>
        <begin position="42"/>
        <end position="313"/>
    </location>
</feature>
<evidence type="ECO:0000313" key="2">
    <source>
        <dbReference type="EMBL" id="VDK45063.1"/>
    </source>
</evidence>
<organism evidence="4">
    <name type="scientific">Anisakis simplex</name>
    <name type="common">Herring worm</name>
    <dbReference type="NCBI Taxonomy" id="6269"/>
    <lineage>
        <taxon>Eukaryota</taxon>
        <taxon>Metazoa</taxon>
        <taxon>Ecdysozoa</taxon>
        <taxon>Nematoda</taxon>
        <taxon>Chromadorea</taxon>
        <taxon>Rhabditida</taxon>
        <taxon>Spirurina</taxon>
        <taxon>Ascaridomorpha</taxon>
        <taxon>Ascaridoidea</taxon>
        <taxon>Anisakidae</taxon>
        <taxon>Anisakis</taxon>
        <taxon>Anisakis simplex complex</taxon>
    </lineage>
</organism>
<protein>
    <submittedName>
        <fullName evidence="4">Casein kinase I (inferred by orthology to a D. melanogaster protein)</fullName>
    </submittedName>
</protein>